<name>A0ABX0KXU9_9NEIS</name>
<sequence>MTVTQTYTGNRFYAAIPAISRISILDFAQHLSNIGRYNGAVLRNYNVAQHCVLMPQILPKHLQLAVLLHDADEAYLNDMTKPVKNYLPDYVALELKVSALVAAHFGVDFSDPLNKEVDLRFAELTDTAVEPDWFDDFEEPDPIFKSHGFEIVDTGGGCTNWGKRFANGTLVLAGDAENETTHRITCEKVGFIALDQNDRAPCLVDLPINEHGAFSIHLTHLNRVLTTLDYTLGNSSYVQAA</sequence>
<protein>
    <submittedName>
        <fullName evidence="1">Uncharacterized protein</fullName>
    </submittedName>
</protein>
<dbReference type="Gene3D" id="1.10.3210.10">
    <property type="entry name" value="Hypothetical protein af1432"/>
    <property type="match status" value="1"/>
</dbReference>
<dbReference type="Proteomes" id="UP001515641">
    <property type="component" value="Unassembled WGS sequence"/>
</dbReference>
<dbReference type="SUPFAM" id="SSF109604">
    <property type="entry name" value="HD-domain/PDEase-like"/>
    <property type="match status" value="1"/>
</dbReference>
<keyword evidence="2" id="KW-1185">Reference proteome</keyword>
<dbReference type="EMBL" id="JAAOMA010000004">
    <property type="protein sequence ID" value="NHR04359.1"/>
    <property type="molecule type" value="Genomic_DNA"/>
</dbReference>
<comment type="caution">
    <text evidence="1">The sequence shown here is derived from an EMBL/GenBank/DDBJ whole genome shotgun (WGS) entry which is preliminary data.</text>
</comment>
<evidence type="ECO:0000313" key="1">
    <source>
        <dbReference type="EMBL" id="NHR04359.1"/>
    </source>
</evidence>
<evidence type="ECO:0000313" key="2">
    <source>
        <dbReference type="Proteomes" id="UP001515641"/>
    </source>
</evidence>
<gene>
    <name evidence="1" type="ORF">HA052_04030</name>
</gene>
<reference evidence="1 2" key="1">
    <citation type="submission" date="2020-03" db="EMBL/GenBank/DDBJ databases">
        <title>Draft genome sequence of environmentally isolated cultures.</title>
        <authorList>
            <person name="Wilson H.S."/>
            <person name="De Leon M.E."/>
        </authorList>
    </citation>
    <scope>NUCLEOTIDE SEQUENCE [LARGE SCALE GENOMIC DNA]</scope>
    <source>
        <strain evidence="1 2">HSC-31F16</strain>
    </source>
</reference>
<proteinExistence type="predicted"/>
<accession>A0ABX0KXU9</accession>
<dbReference type="RefSeq" id="WP_166450878.1">
    <property type="nucleotide sequence ID" value="NZ_JAAOMA010000004.1"/>
</dbReference>
<organism evidence="1 2">
    <name type="scientific">Chromobacterium fluminis</name>
    <dbReference type="NCBI Taxonomy" id="3044269"/>
    <lineage>
        <taxon>Bacteria</taxon>
        <taxon>Pseudomonadati</taxon>
        <taxon>Pseudomonadota</taxon>
        <taxon>Betaproteobacteria</taxon>
        <taxon>Neisseriales</taxon>
        <taxon>Chromobacteriaceae</taxon>
        <taxon>Chromobacterium</taxon>
    </lineage>
</organism>